<organism evidence="9 10">
    <name type="scientific">Blautia pseudococcoides</name>
    <dbReference type="NCBI Taxonomy" id="1796616"/>
    <lineage>
        <taxon>Bacteria</taxon>
        <taxon>Bacillati</taxon>
        <taxon>Bacillota</taxon>
        <taxon>Clostridia</taxon>
        <taxon>Lachnospirales</taxon>
        <taxon>Lachnospiraceae</taxon>
        <taxon>Blautia</taxon>
    </lineage>
</organism>
<comment type="cofactor">
    <cofactor evidence="6">
        <name>Mn(2+)</name>
        <dbReference type="ChEBI" id="CHEBI:29035"/>
    </cofactor>
</comment>
<gene>
    <name evidence="6" type="primary">ade</name>
    <name evidence="9" type="ORF">A4V09_12085</name>
</gene>
<dbReference type="Proteomes" id="UP000092574">
    <property type="component" value="Chromosome"/>
</dbReference>
<evidence type="ECO:0000256" key="5">
    <source>
        <dbReference type="ARBA" id="ARBA00047720"/>
    </source>
</evidence>
<evidence type="ECO:0000256" key="3">
    <source>
        <dbReference type="ARBA" id="ARBA00022801"/>
    </source>
</evidence>
<evidence type="ECO:0000259" key="8">
    <source>
        <dbReference type="Pfam" id="PF13382"/>
    </source>
</evidence>
<evidence type="ECO:0000313" key="10">
    <source>
        <dbReference type="Proteomes" id="UP000092574"/>
    </source>
</evidence>
<dbReference type="InterPro" id="IPR032466">
    <property type="entry name" value="Metal_Hydrolase"/>
</dbReference>
<dbReference type="NCBIfam" id="TIGR01178">
    <property type="entry name" value="ade"/>
    <property type="match status" value="1"/>
</dbReference>
<keyword evidence="10" id="KW-1185">Reference proteome</keyword>
<dbReference type="InterPro" id="IPR011059">
    <property type="entry name" value="Metal-dep_hydrolase_composite"/>
</dbReference>
<comment type="catalytic activity">
    <reaction evidence="5 6">
        <text>adenine + H2O + H(+) = hypoxanthine + NH4(+)</text>
        <dbReference type="Rhea" id="RHEA:23688"/>
        <dbReference type="ChEBI" id="CHEBI:15377"/>
        <dbReference type="ChEBI" id="CHEBI:15378"/>
        <dbReference type="ChEBI" id="CHEBI:16708"/>
        <dbReference type="ChEBI" id="CHEBI:17368"/>
        <dbReference type="ChEBI" id="CHEBI:28938"/>
        <dbReference type="EC" id="3.5.4.2"/>
    </reaction>
</comment>
<dbReference type="GO" id="GO:0000034">
    <property type="term" value="F:adenine deaminase activity"/>
    <property type="evidence" value="ECO:0007669"/>
    <property type="project" value="UniProtKB-UniRule"/>
</dbReference>
<sequence>MNLERYKRCSAIARGLEKADFVLKNAKIVNVFTEEIIEGDIAIADGLIAGIGTYSGIREKDLNGKYVCPGFIDSHLHLESTLVTPKELISQAVLHGTTAFIVDPHESANVAGLAGIDYILRETEEVSANVYVMMPSCVPATGIEDNACRITADMMEPYLQNERILGLGEVMDYISVVEGSPQMYEKLQLFDKRVRDGHAPFLQEPDLQAYVMAGISTDHECSEFSYAMRERRNGMTVHIREGSAARNLKDIVQGIVENHVSTDGFCFCTDDKHIEDIKREGHIDHNVRKAVSLGITPVHAIRMATIQAARCYGLSHLGAVAPGYQADLLVLDDLEQAAVGEVYYKGQIVKPENVCPAHTCPLELKNTVHVKAFTREKLKYTGSFPCHIIGMDEGQITTKDILEENLCGDDPEGNGLLEKIAVVERHKCTGMVGVGFVKGYGLRCGAAASSVSHDSHNIIVIGDNDEDMELAVRELIRTQGGYTLVKDHQVYETLELPIMGLMTDMGFEKANEKLEKMIRKAHEMGVPKGMDPFIALSFMALPVIPEIRVTPRGIYSVTGNAFYT</sequence>
<dbReference type="Pfam" id="PF01979">
    <property type="entry name" value="Amidohydro_1"/>
    <property type="match status" value="1"/>
</dbReference>
<dbReference type="Gene3D" id="3.20.20.140">
    <property type="entry name" value="Metal-dependent hydrolases"/>
    <property type="match status" value="1"/>
</dbReference>
<dbReference type="InterPro" id="IPR026912">
    <property type="entry name" value="Adenine_deam_C"/>
</dbReference>
<dbReference type="SUPFAM" id="SSF51556">
    <property type="entry name" value="Metallo-dependent hydrolases"/>
    <property type="match status" value="1"/>
</dbReference>
<dbReference type="GO" id="GO:0006146">
    <property type="term" value="P:adenine catabolic process"/>
    <property type="evidence" value="ECO:0007669"/>
    <property type="project" value="InterPro"/>
</dbReference>
<dbReference type="KEGG" id="byl:A4V09_12085"/>
<evidence type="ECO:0000256" key="2">
    <source>
        <dbReference type="ARBA" id="ARBA00012782"/>
    </source>
</evidence>
<dbReference type="RefSeq" id="WP_065542608.1">
    <property type="nucleotide sequence ID" value="NZ_CP015405.2"/>
</dbReference>
<dbReference type="STRING" id="1796616.A4V09_12085"/>
<feature type="domain" description="Adenine deaminase C-terminal" evidence="8">
    <location>
        <begin position="417"/>
        <end position="558"/>
    </location>
</feature>
<dbReference type="InterPro" id="IPR006680">
    <property type="entry name" value="Amidohydro-rel"/>
</dbReference>
<evidence type="ECO:0000313" key="9">
    <source>
        <dbReference type="EMBL" id="ANU76443.1"/>
    </source>
</evidence>
<dbReference type="OrthoDB" id="9775607at2"/>
<proteinExistence type="inferred from homology"/>
<evidence type="ECO:0000256" key="6">
    <source>
        <dbReference type="HAMAP-Rule" id="MF_01518"/>
    </source>
</evidence>
<keyword evidence="4 6" id="KW-0464">Manganese</keyword>
<dbReference type="HAMAP" id="MF_01518">
    <property type="entry name" value="Adenine_deamin"/>
    <property type="match status" value="1"/>
</dbReference>
<dbReference type="AlphaFoldDB" id="A0A1C7IC73"/>
<dbReference type="Pfam" id="PF13382">
    <property type="entry name" value="Adenine_deam_C"/>
    <property type="match status" value="1"/>
</dbReference>
<name>A0A1C7IC73_9FIRM</name>
<dbReference type="SUPFAM" id="SSF51338">
    <property type="entry name" value="Composite domain of metallo-dependent hydrolases"/>
    <property type="match status" value="1"/>
</dbReference>
<dbReference type="Gene3D" id="2.30.40.10">
    <property type="entry name" value="Urease, subunit C, domain 1"/>
    <property type="match status" value="1"/>
</dbReference>
<keyword evidence="3 6" id="KW-0378">Hydrolase</keyword>
<accession>A0A1C7IC73</accession>
<protein>
    <recommendedName>
        <fullName evidence="2 6">Adenine deaminase</fullName>
        <shortName evidence="6">Adenase</shortName>
        <shortName evidence="6">Adenine aminase</shortName>
        <ecNumber evidence="2 6">3.5.4.2</ecNumber>
    </recommendedName>
</protein>
<dbReference type="EC" id="3.5.4.2" evidence="2 6"/>
<evidence type="ECO:0000256" key="1">
    <source>
        <dbReference type="ARBA" id="ARBA00006773"/>
    </source>
</evidence>
<dbReference type="InterPro" id="IPR006679">
    <property type="entry name" value="Adenine_deam"/>
</dbReference>
<comment type="similarity">
    <text evidence="1 6">Belongs to the metallo-dependent hydrolases superfamily. Adenine deaminase family.</text>
</comment>
<dbReference type="PANTHER" id="PTHR11113">
    <property type="entry name" value="N-ACETYLGLUCOSAMINE-6-PHOSPHATE DEACETYLASE"/>
    <property type="match status" value="1"/>
</dbReference>
<dbReference type="PANTHER" id="PTHR11113:SF2">
    <property type="entry name" value="ADENINE DEAMINASE"/>
    <property type="match status" value="1"/>
</dbReference>
<reference evidence="9" key="1">
    <citation type="submission" date="2017-04" db="EMBL/GenBank/DDBJ databases">
        <title>Complete Genome Sequences of Twelve Strains of a Stable Defined Moderately Diverse Mouse Microbiota 2 (sDMDMm2).</title>
        <authorList>
            <person name="Uchimura Y."/>
            <person name="Wyss M."/>
            <person name="Brugiroux S."/>
            <person name="Limenitakis J.P."/>
            <person name="Stecher B."/>
            <person name="McCoy K.D."/>
            <person name="Macpherson A.J."/>
        </authorList>
    </citation>
    <scope>NUCLEOTIDE SEQUENCE</scope>
    <source>
        <strain evidence="9">YL58</strain>
    </source>
</reference>
<dbReference type="CDD" id="cd01295">
    <property type="entry name" value="AdeC"/>
    <property type="match status" value="1"/>
</dbReference>
<evidence type="ECO:0000259" key="7">
    <source>
        <dbReference type="Pfam" id="PF01979"/>
    </source>
</evidence>
<feature type="domain" description="Amidohydrolase-related" evidence="7">
    <location>
        <begin position="66"/>
        <end position="349"/>
    </location>
</feature>
<evidence type="ECO:0000256" key="4">
    <source>
        <dbReference type="ARBA" id="ARBA00023211"/>
    </source>
</evidence>
<dbReference type="EMBL" id="CP015405">
    <property type="protein sequence ID" value="ANU76443.1"/>
    <property type="molecule type" value="Genomic_DNA"/>
</dbReference>